<dbReference type="Gene3D" id="3.40.920.10">
    <property type="entry name" value="Pyruvate-ferredoxin oxidoreductase, PFOR, domain III"/>
    <property type="match status" value="1"/>
</dbReference>
<dbReference type="NCBIfam" id="TIGR02175">
    <property type="entry name" value="PorC_KorC"/>
    <property type="match status" value="1"/>
</dbReference>
<dbReference type="Proteomes" id="UP001218895">
    <property type="component" value="Chromosome"/>
</dbReference>
<feature type="domain" description="Pyruvate/ketoisovalerate oxidoreductase catalytic" evidence="4">
    <location>
        <begin position="10"/>
        <end position="171"/>
    </location>
</feature>
<evidence type="ECO:0000256" key="2">
    <source>
        <dbReference type="ARBA" id="ARBA00023002"/>
    </source>
</evidence>
<dbReference type="GO" id="GO:0019164">
    <property type="term" value="F:pyruvate synthase activity"/>
    <property type="evidence" value="ECO:0007669"/>
    <property type="project" value="UniProtKB-EC"/>
</dbReference>
<dbReference type="SUPFAM" id="SSF53323">
    <property type="entry name" value="Pyruvate-ferredoxin oxidoreductase, PFOR, domain III"/>
    <property type="match status" value="1"/>
</dbReference>
<dbReference type="AlphaFoldDB" id="A0AAF0FWD1"/>
<dbReference type="InterPro" id="IPR002869">
    <property type="entry name" value="Pyrv_flavodox_OxRed_cen"/>
</dbReference>
<keyword evidence="6" id="KW-1185">Reference proteome</keyword>
<evidence type="ECO:0000313" key="5">
    <source>
        <dbReference type="EMBL" id="WFN36199.1"/>
    </source>
</evidence>
<comment type="catalytic activity">
    <reaction evidence="3">
        <text>2 oxidized [2Fe-2S]-[ferredoxin] + pyruvate + CoA = 2 reduced [2Fe-2S]-[ferredoxin] + acetyl-CoA + CO2 + H(+)</text>
        <dbReference type="Rhea" id="RHEA:12765"/>
        <dbReference type="Rhea" id="RHEA-COMP:10000"/>
        <dbReference type="Rhea" id="RHEA-COMP:10001"/>
        <dbReference type="ChEBI" id="CHEBI:15361"/>
        <dbReference type="ChEBI" id="CHEBI:15378"/>
        <dbReference type="ChEBI" id="CHEBI:16526"/>
        <dbReference type="ChEBI" id="CHEBI:33737"/>
        <dbReference type="ChEBI" id="CHEBI:33738"/>
        <dbReference type="ChEBI" id="CHEBI:57287"/>
        <dbReference type="ChEBI" id="CHEBI:57288"/>
        <dbReference type="EC" id="1.2.7.1"/>
    </reaction>
</comment>
<dbReference type="EMBL" id="CP091092">
    <property type="protein sequence ID" value="WFN36199.1"/>
    <property type="molecule type" value="Genomic_DNA"/>
</dbReference>
<evidence type="ECO:0000256" key="1">
    <source>
        <dbReference type="ARBA" id="ARBA00012822"/>
    </source>
</evidence>
<dbReference type="KEGG" id="manq:L1994_08585"/>
<evidence type="ECO:0000313" key="6">
    <source>
        <dbReference type="Proteomes" id="UP001218895"/>
    </source>
</evidence>
<dbReference type="InterPro" id="IPR011894">
    <property type="entry name" value="PorC_KorC"/>
</dbReference>
<organism evidence="5 6">
    <name type="scientific">Methanomicrobium antiquum</name>
    <dbReference type="NCBI Taxonomy" id="487686"/>
    <lineage>
        <taxon>Archaea</taxon>
        <taxon>Methanobacteriati</taxon>
        <taxon>Methanobacteriota</taxon>
        <taxon>Stenosarchaea group</taxon>
        <taxon>Methanomicrobia</taxon>
        <taxon>Methanomicrobiales</taxon>
        <taxon>Methanomicrobiaceae</taxon>
        <taxon>Methanomicrobium</taxon>
    </lineage>
</organism>
<keyword evidence="2" id="KW-0560">Oxidoreductase</keyword>
<gene>
    <name evidence="5" type="ORF">L1994_08585</name>
</gene>
<evidence type="ECO:0000256" key="3">
    <source>
        <dbReference type="ARBA" id="ARBA00049357"/>
    </source>
</evidence>
<reference evidence="5" key="1">
    <citation type="submission" date="2022-01" db="EMBL/GenBank/DDBJ databases">
        <title>Complete genome of Methanomicrobium antiquum DSM 21220.</title>
        <authorList>
            <person name="Chen S.-C."/>
            <person name="You Y.-T."/>
            <person name="Zhou Y.-Z."/>
            <person name="Lai M.-C."/>
        </authorList>
    </citation>
    <scope>NUCLEOTIDE SEQUENCE</scope>
    <source>
        <strain evidence="5">DSM 21220</strain>
    </source>
</reference>
<proteinExistence type="predicted"/>
<dbReference type="PANTHER" id="PTHR43366">
    <property type="entry name" value="PYRUVATE SYNTHASE SUBUNIT PORC"/>
    <property type="match status" value="1"/>
</dbReference>
<dbReference type="InterPro" id="IPR051626">
    <property type="entry name" value="Oxidoreductase_gamma_subunit"/>
</dbReference>
<dbReference type="Pfam" id="PF01558">
    <property type="entry name" value="POR"/>
    <property type="match status" value="1"/>
</dbReference>
<dbReference type="EC" id="1.2.7.1" evidence="1"/>
<dbReference type="InterPro" id="IPR019752">
    <property type="entry name" value="Pyrv/ketoisovalerate_OxRed_cat"/>
</dbReference>
<protein>
    <recommendedName>
        <fullName evidence="1">pyruvate synthase</fullName>
        <ecNumber evidence="1">1.2.7.1</ecNumber>
    </recommendedName>
</protein>
<sequence length="175" mass="18794">MYEIRLHSRGGQGGVTAAKLLAQAAFLDGKHATATPLYGAERRGAPVVSFIRIDESPIRIYSQIRQPDLVIVLDPTIMQTVDVLLGIKPDGEVLINSPRPVEMEGHKVYNADLTGVALSLGLVLAGNPILNTPLLGAVAKLGLVSRESVKQAISETFADERNEEAALKAFEELKV</sequence>
<name>A0AAF0FWD1_9EURY</name>
<dbReference type="PANTHER" id="PTHR43366:SF1">
    <property type="entry name" value="PYRUVATE SYNTHASE SUBUNIT PORC"/>
    <property type="match status" value="1"/>
</dbReference>
<evidence type="ECO:0000259" key="4">
    <source>
        <dbReference type="Pfam" id="PF01558"/>
    </source>
</evidence>
<dbReference type="GeneID" id="79950449"/>
<dbReference type="RefSeq" id="WP_278099038.1">
    <property type="nucleotide sequence ID" value="NZ_CP091092.1"/>
</dbReference>
<accession>A0AAF0FWD1</accession>